<evidence type="ECO:0000313" key="3">
    <source>
        <dbReference type="Proteomes" id="UP001589865"/>
    </source>
</evidence>
<feature type="domain" description="Alpha/beta hydrolase" evidence="1">
    <location>
        <begin position="250"/>
        <end position="659"/>
    </location>
</feature>
<proteinExistence type="predicted"/>
<dbReference type="RefSeq" id="WP_377042591.1">
    <property type="nucleotide sequence ID" value="NZ_JBHLUN010000001.1"/>
</dbReference>
<protein>
    <submittedName>
        <fullName evidence="2">Alpha/beta hydrolase domain-containing protein</fullName>
    </submittedName>
</protein>
<gene>
    <name evidence="2" type="ORF">ACFFGY_01490</name>
</gene>
<dbReference type="Pfam" id="PF20091">
    <property type="entry name" value="Abhydrolase_10"/>
    <property type="match status" value="1"/>
</dbReference>
<organism evidence="2 3">
    <name type="scientific">Roseomonas elaeocarpi</name>
    <dbReference type="NCBI Taxonomy" id="907779"/>
    <lineage>
        <taxon>Bacteria</taxon>
        <taxon>Pseudomonadati</taxon>
        <taxon>Pseudomonadota</taxon>
        <taxon>Alphaproteobacteria</taxon>
        <taxon>Acetobacterales</taxon>
        <taxon>Roseomonadaceae</taxon>
        <taxon>Roseomonas</taxon>
    </lineage>
</organism>
<dbReference type="Proteomes" id="UP001589865">
    <property type="component" value="Unassembled WGS sequence"/>
</dbReference>
<comment type="caution">
    <text evidence="2">The sequence shown here is derived from an EMBL/GenBank/DDBJ whole genome shotgun (WGS) entry which is preliminary data.</text>
</comment>
<accession>A0ABV6JMF3</accession>
<dbReference type="InterPro" id="IPR045394">
    <property type="entry name" value="Abhydrolase_dom"/>
</dbReference>
<keyword evidence="3" id="KW-1185">Reference proteome</keyword>
<sequence>MLGALVLGCTGLFTREAAARVTRITVDATEPVAGAIPQERLTGQAFGELDPEDPANSIITDLTLAPRNARGRVDYVARYSLTKPVNMTRASGVLWYDLVNRGTPVQAGEGARTPGDFGHVALISGWQGDLVQTDRNWAVQVPTATNADGSPITGPVIARMADSKPGTRSRPLVVLGAAVPYDAASLDTTRAQLVTKVSETRSGVVEGVREVPSSDFAFADCTDTPFPGKPDPRMLCLKDGFDPALLYELRYEARDPKVLGVGMAAMRDVATFFRYEARDDTGTPNPVAGRITHAVVQGISQSGNALKTFLHLGFNRDEARRRVFDGANPHIAGRLTAVNLRFGVPSGSGTLYEPGGEGVLWWEHYEDKARGRPAAGLLDRCRASNTCPLIFETFGATEFNARLMTAALTGTSGHEDLPLPSNVRRYYFPGTTHDGDKVGGFALAPAAAPGCVLPRNPNPETETMSALAVALVDWVTKGTEPPPSAYPTLRDGQLAPNTAQAMGFPAIPGSPRPDELAVGVMDYDFGTALNYNDFSGVITRQPPLIRGTIPPLMPKVNADGNETVGVPSVLHQAPLGTYTGWNVVADGFFRGQPCGGGLTGGYIPFARTRAEREAAGDPRPSLEERYGSQEGYLCTVRAAVRRDVASRVLLPADGDRLIAQAAASRNLPEAAGDGAGRATVERLCRG</sequence>
<keyword evidence="2" id="KW-0378">Hydrolase</keyword>
<name>A0ABV6JMF3_9PROT</name>
<dbReference type="EMBL" id="JBHLUN010000001">
    <property type="protein sequence ID" value="MFC0406902.1"/>
    <property type="molecule type" value="Genomic_DNA"/>
</dbReference>
<dbReference type="GO" id="GO:0016787">
    <property type="term" value="F:hydrolase activity"/>
    <property type="evidence" value="ECO:0007669"/>
    <property type="project" value="UniProtKB-KW"/>
</dbReference>
<evidence type="ECO:0000259" key="1">
    <source>
        <dbReference type="Pfam" id="PF20091"/>
    </source>
</evidence>
<evidence type="ECO:0000313" key="2">
    <source>
        <dbReference type="EMBL" id="MFC0406902.1"/>
    </source>
</evidence>
<reference evidence="2 3" key="1">
    <citation type="submission" date="2024-09" db="EMBL/GenBank/DDBJ databases">
        <authorList>
            <person name="Sun Q."/>
            <person name="Mori K."/>
        </authorList>
    </citation>
    <scope>NUCLEOTIDE SEQUENCE [LARGE SCALE GENOMIC DNA]</scope>
    <source>
        <strain evidence="2 3">TBRC 5777</strain>
    </source>
</reference>